<name>A0A192H3N6_9LACO</name>
<dbReference type="Proteomes" id="UP000078582">
    <property type="component" value="Chromosome"/>
</dbReference>
<evidence type="ECO:0000313" key="1">
    <source>
        <dbReference type="EMBL" id="ANK62868.1"/>
    </source>
</evidence>
<evidence type="ECO:0000313" key="2">
    <source>
        <dbReference type="Proteomes" id="UP000078582"/>
    </source>
</evidence>
<dbReference type="RefSeq" id="WP_068280698.1">
    <property type="nucleotide sequence ID" value="NZ_CP014873.1"/>
</dbReference>
<dbReference type="OrthoDB" id="2328477at2"/>
<dbReference type="EMBL" id="CP014873">
    <property type="protein sequence ID" value="ANK62868.1"/>
    <property type="molecule type" value="Genomic_DNA"/>
</dbReference>
<dbReference type="Pfam" id="PF02899">
    <property type="entry name" value="Phage_int_SAM_1"/>
    <property type="match status" value="1"/>
</dbReference>
<dbReference type="InterPro" id="IPR004107">
    <property type="entry name" value="Integrase_SAM-like_N"/>
</dbReference>
<proteinExistence type="predicted"/>
<dbReference type="InterPro" id="IPR010998">
    <property type="entry name" value="Integrase_recombinase_N"/>
</dbReference>
<gene>
    <name evidence="1" type="ORF">AYR53_08920</name>
</gene>
<dbReference type="GO" id="GO:0003677">
    <property type="term" value="F:DNA binding"/>
    <property type="evidence" value="ECO:0007669"/>
    <property type="project" value="UniProtKB-UniRule"/>
</dbReference>
<keyword evidence="2" id="KW-1185">Reference proteome</keyword>
<protein>
    <submittedName>
        <fullName evidence="1">Integrase</fullName>
    </submittedName>
</protein>
<dbReference type="GO" id="GO:0015074">
    <property type="term" value="P:DNA integration"/>
    <property type="evidence" value="ECO:0007669"/>
    <property type="project" value="InterPro"/>
</dbReference>
<dbReference type="GeneID" id="42982379"/>
<dbReference type="InterPro" id="IPR011010">
    <property type="entry name" value="DNA_brk_join_enz"/>
</dbReference>
<dbReference type="AlphaFoldDB" id="A0A192H3N6"/>
<organism evidence="1 2">
    <name type="scientific">Loigolactobacillus backii</name>
    <dbReference type="NCBI Taxonomy" id="375175"/>
    <lineage>
        <taxon>Bacteria</taxon>
        <taxon>Bacillati</taxon>
        <taxon>Bacillota</taxon>
        <taxon>Bacilli</taxon>
        <taxon>Lactobacillales</taxon>
        <taxon>Lactobacillaceae</taxon>
        <taxon>Loigolactobacillus</taxon>
    </lineage>
</organism>
<accession>A0A192H3N6</accession>
<dbReference type="Gene3D" id="1.10.150.130">
    <property type="match status" value="1"/>
</dbReference>
<dbReference type="STRING" id="375175.AYR53_08920"/>
<dbReference type="PROSITE" id="PS51900">
    <property type="entry name" value="CB"/>
    <property type="match status" value="1"/>
</dbReference>
<dbReference type="InterPro" id="IPR044068">
    <property type="entry name" value="CB"/>
</dbReference>
<sequence>MSFPYQKSFNKYLQNKELAPVTISEYQHTLTDFFDYLQQFNWAYQSDPDLNNILENDIRDYLTMLLNQRALKNDTYNKIMSHLNNYFKFLFTRELITNYPTVGLKGLPKERLTTTFQTDWLQELPELLQNEQLTFYTRAALLLLAKGFTVKEFLSPGFYQQLDLSKLTPSERQFWSEFQTYRQPFATLQASQDLFLKTRRDTDQPQLTLPGLHKYLKRDGNILKITLLPSKLHQGYLMYYIINHRELSDQELMTALRLDPASLAYYKKNLP</sequence>
<dbReference type="SUPFAM" id="SSF56349">
    <property type="entry name" value="DNA breaking-rejoining enzymes"/>
    <property type="match status" value="1"/>
</dbReference>
<reference evidence="1 2" key="1">
    <citation type="submission" date="2016-03" db="EMBL/GenBank/DDBJ databases">
        <title>Pediococcus and Lactobacillus from brewery environment - whole genome sequencing and assembly.</title>
        <authorList>
            <person name="Behr J."/>
            <person name="Geissler A.J."/>
            <person name="Vogel R.F."/>
        </authorList>
    </citation>
    <scope>NUCLEOTIDE SEQUENCE [LARGE SCALE GENOMIC DNA]</scope>
    <source>
        <strain evidence="1 2">TMW 1.1989</strain>
    </source>
</reference>